<evidence type="ECO:0000313" key="3">
    <source>
        <dbReference type="Proteomes" id="UP001501170"/>
    </source>
</evidence>
<gene>
    <name evidence="2" type="ORF">GCM10009855_14430</name>
</gene>
<sequence length="103" mass="11794">MQVTDTVMAQMHATPEQFVAAREYAQFSTRGLAEEVSRELRKDRRKPPMACSRSTISNLETGVARRIHHRRAAAIERVLKLPPGHLFRVEVFNVHSNKERLTA</sequence>
<accession>A0ABP5UBZ0</accession>
<dbReference type="InterPro" id="IPR001387">
    <property type="entry name" value="Cro/C1-type_HTH"/>
</dbReference>
<protein>
    <recommendedName>
        <fullName evidence="1">HTH cro/C1-type domain-containing protein</fullName>
    </recommendedName>
</protein>
<organism evidence="2 3">
    <name type="scientific">Gordonia cholesterolivorans</name>
    <dbReference type="NCBI Taxonomy" id="559625"/>
    <lineage>
        <taxon>Bacteria</taxon>
        <taxon>Bacillati</taxon>
        <taxon>Actinomycetota</taxon>
        <taxon>Actinomycetes</taxon>
        <taxon>Mycobacteriales</taxon>
        <taxon>Gordoniaceae</taxon>
        <taxon>Gordonia</taxon>
    </lineage>
</organism>
<dbReference type="SUPFAM" id="SSF47413">
    <property type="entry name" value="lambda repressor-like DNA-binding domains"/>
    <property type="match status" value="1"/>
</dbReference>
<keyword evidence="3" id="KW-1185">Reference proteome</keyword>
<dbReference type="EMBL" id="BAAARB010000005">
    <property type="protein sequence ID" value="GAA2376228.1"/>
    <property type="molecule type" value="Genomic_DNA"/>
</dbReference>
<name>A0ABP5UBZ0_9ACTN</name>
<evidence type="ECO:0000313" key="2">
    <source>
        <dbReference type="EMBL" id="GAA2376228.1"/>
    </source>
</evidence>
<dbReference type="Proteomes" id="UP001501170">
    <property type="component" value="Unassembled WGS sequence"/>
</dbReference>
<dbReference type="InterPro" id="IPR010982">
    <property type="entry name" value="Lambda_DNA-bd_dom_sf"/>
</dbReference>
<dbReference type="Gene3D" id="1.10.260.40">
    <property type="entry name" value="lambda repressor-like DNA-binding domains"/>
    <property type="match status" value="1"/>
</dbReference>
<comment type="caution">
    <text evidence="2">The sequence shown here is derived from an EMBL/GenBank/DDBJ whole genome shotgun (WGS) entry which is preliminary data.</text>
</comment>
<proteinExistence type="predicted"/>
<evidence type="ECO:0000259" key="1">
    <source>
        <dbReference type="PROSITE" id="PS50943"/>
    </source>
</evidence>
<reference evidence="3" key="1">
    <citation type="journal article" date="2019" name="Int. J. Syst. Evol. Microbiol.">
        <title>The Global Catalogue of Microorganisms (GCM) 10K type strain sequencing project: providing services to taxonomists for standard genome sequencing and annotation.</title>
        <authorList>
            <consortium name="The Broad Institute Genomics Platform"/>
            <consortium name="The Broad Institute Genome Sequencing Center for Infectious Disease"/>
            <person name="Wu L."/>
            <person name="Ma J."/>
        </authorList>
    </citation>
    <scope>NUCLEOTIDE SEQUENCE [LARGE SCALE GENOMIC DNA]</scope>
    <source>
        <strain evidence="3">JCM 16227</strain>
    </source>
</reference>
<dbReference type="PROSITE" id="PS50943">
    <property type="entry name" value="HTH_CROC1"/>
    <property type="match status" value="1"/>
</dbReference>
<feature type="domain" description="HTH cro/C1-type" evidence="1">
    <location>
        <begin position="52"/>
        <end position="86"/>
    </location>
</feature>